<proteinExistence type="predicted"/>
<keyword evidence="2" id="KW-1185">Reference proteome</keyword>
<accession>A0ACB9EFR5</accession>
<evidence type="ECO:0000313" key="1">
    <source>
        <dbReference type="EMBL" id="KAI3757286.1"/>
    </source>
</evidence>
<comment type="caution">
    <text evidence="1">The sequence shown here is derived from an EMBL/GenBank/DDBJ whole genome shotgun (WGS) entry which is preliminary data.</text>
</comment>
<organism evidence="1 2">
    <name type="scientific">Arctium lappa</name>
    <name type="common">Greater burdock</name>
    <name type="synonym">Lappa major</name>
    <dbReference type="NCBI Taxonomy" id="4217"/>
    <lineage>
        <taxon>Eukaryota</taxon>
        <taxon>Viridiplantae</taxon>
        <taxon>Streptophyta</taxon>
        <taxon>Embryophyta</taxon>
        <taxon>Tracheophyta</taxon>
        <taxon>Spermatophyta</taxon>
        <taxon>Magnoliopsida</taxon>
        <taxon>eudicotyledons</taxon>
        <taxon>Gunneridae</taxon>
        <taxon>Pentapetalae</taxon>
        <taxon>asterids</taxon>
        <taxon>campanulids</taxon>
        <taxon>Asterales</taxon>
        <taxon>Asteraceae</taxon>
        <taxon>Carduoideae</taxon>
        <taxon>Cardueae</taxon>
        <taxon>Arctiinae</taxon>
        <taxon>Arctium</taxon>
    </lineage>
</organism>
<reference evidence="2" key="1">
    <citation type="journal article" date="2022" name="Mol. Ecol. Resour.">
        <title>The genomes of chicory, endive, great burdock and yacon provide insights into Asteraceae palaeo-polyploidization history and plant inulin production.</title>
        <authorList>
            <person name="Fan W."/>
            <person name="Wang S."/>
            <person name="Wang H."/>
            <person name="Wang A."/>
            <person name="Jiang F."/>
            <person name="Liu H."/>
            <person name="Zhao H."/>
            <person name="Xu D."/>
            <person name="Zhang Y."/>
        </authorList>
    </citation>
    <scope>NUCLEOTIDE SEQUENCE [LARGE SCALE GENOMIC DNA]</scope>
    <source>
        <strain evidence="2">cv. Niubang</strain>
    </source>
</reference>
<dbReference type="Proteomes" id="UP001055879">
    <property type="component" value="Linkage Group LG02"/>
</dbReference>
<evidence type="ECO:0000313" key="2">
    <source>
        <dbReference type="Proteomes" id="UP001055879"/>
    </source>
</evidence>
<sequence>MMMMPTSKPIFEPLFSFKLLRLGSIVCLPSSSSDVIGSRFMKLLGYGVWSEDDEIQLIKGMINYVENKDKDHIAGESFYNPYISGTLDLLREKGLIEESEGAQVIFIEGKKIPLIVVKRDGETYAACNIAFGYTTPPFVIGFLKP</sequence>
<name>A0ACB9EFR5_ARCLA</name>
<reference evidence="1 2" key="2">
    <citation type="journal article" date="2022" name="Mol. Ecol. Resour.">
        <title>The genomes of chicory, endive, great burdock and yacon provide insights into Asteraceae paleo-polyploidization history and plant inulin production.</title>
        <authorList>
            <person name="Fan W."/>
            <person name="Wang S."/>
            <person name="Wang H."/>
            <person name="Wang A."/>
            <person name="Jiang F."/>
            <person name="Liu H."/>
            <person name="Zhao H."/>
            <person name="Xu D."/>
            <person name="Zhang Y."/>
        </authorList>
    </citation>
    <scope>NUCLEOTIDE SEQUENCE [LARGE SCALE GENOMIC DNA]</scope>
    <source>
        <strain evidence="2">cv. Niubang</strain>
    </source>
</reference>
<gene>
    <name evidence="1" type="ORF">L6452_04820</name>
</gene>
<dbReference type="EMBL" id="CM042048">
    <property type="protein sequence ID" value="KAI3757286.1"/>
    <property type="molecule type" value="Genomic_DNA"/>
</dbReference>
<protein>
    <submittedName>
        <fullName evidence="1">Uncharacterized protein</fullName>
    </submittedName>
</protein>